<dbReference type="Pfam" id="PF10294">
    <property type="entry name" value="Methyltransf_16"/>
    <property type="match status" value="1"/>
</dbReference>
<dbReference type="InParanoid" id="A0A1Z5JWZ1"/>
<reference evidence="1 2" key="1">
    <citation type="journal article" date="2015" name="Plant Cell">
        <title>Oil accumulation by the oleaginous diatom Fistulifera solaris as revealed by the genome and transcriptome.</title>
        <authorList>
            <person name="Tanaka T."/>
            <person name="Maeda Y."/>
            <person name="Veluchamy A."/>
            <person name="Tanaka M."/>
            <person name="Abida H."/>
            <person name="Marechal E."/>
            <person name="Bowler C."/>
            <person name="Muto M."/>
            <person name="Sunaga Y."/>
            <person name="Tanaka M."/>
            <person name="Yoshino T."/>
            <person name="Taniguchi T."/>
            <person name="Fukuda Y."/>
            <person name="Nemoto M."/>
            <person name="Matsumoto M."/>
            <person name="Wong P.S."/>
            <person name="Aburatani S."/>
            <person name="Fujibuchi W."/>
        </authorList>
    </citation>
    <scope>NUCLEOTIDE SEQUENCE [LARGE SCALE GENOMIC DNA]</scope>
    <source>
        <strain evidence="1 2">JPCC DA0580</strain>
    </source>
</reference>
<dbReference type="PANTHER" id="PTHR14614:SF130">
    <property type="entry name" value="PROTEIN-LYSINE N-METHYLTRANSFERASE EEF2KMT"/>
    <property type="match status" value="1"/>
</dbReference>
<evidence type="ECO:0000313" key="1">
    <source>
        <dbReference type="EMBL" id="GAX18544.1"/>
    </source>
</evidence>
<dbReference type="InterPro" id="IPR019410">
    <property type="entry name" value="Methyltransf_16"/>
</dbReference>
<comment type="caution">
    <text evidence="1">The sequence shown here is derived from an EMBL/GenBank/DDBJ whole genome shotgun (WGS) entry which is preliminary data.</text>
</comment>
<dbReference type="Proteomes" id="UP000198406">
    <property type="component" value="Unassembled WGS sequence"/>
</dbReference>
<gene>
    <name evidence="1" type="ORF">FisN_10Hh255</name>
</gene>
<dbReference type="PANTHER" id="PTHR14614">
    <property type="entry name" value="HEPATOCELLULAR CARCINOMA-ASSOCIATED ANTIGEN"/>
    <property type="match status" value="1"/>
</dbReference>
<name>A0A1Z5JWZ1_FISSO</name>
<dbReference type="EMBL" id="BDSP01000131">
    <property type="protein sequence ID" value="GAX18544.1"/>
    <property type="molecule type" value="Genomic_DNA"/>
</dbReference>
<dbReference type="Gene3D" id="3.40.50.150">
    <property type="entry name" value="Vaccinia Virus protein VP39"/>
    <property type="match status" value="1"/>
</dbReference>
<evidence type="ECO:0000313" key="2">
    <source>
        <dbReference type="Proteomes" id="UP000198406"/>
    </source>
</evidence>
<sequence length="243" mass="25595">MVTLLEATAATQDVLVELAIKDDTEQLPSGDPYGAVLWPASLVIASRLLDFVPGKSVLELGAGTGLVSLAAALGGAKSVLATDYESLPLTILEYSARELNQIPVGRGSMLDTAFLDLCDLRKPLPAADVVVAADVMYEPATGKALAHRVLEAMAAGSRVLVGDSPGRAGRPAFLEELRRWGVEASFVDTLGSTVQGERNDLICGPDSPTVSTVSKDLIVAVMDLLPEHHQSAITDFRTKKSCL</sequence>
<dbReference type="AlphaFoldDB" id="A0A1Z5JWZ1"/>
<protein>
    <submittedName>
        <fullName evidence="1">Uncharacterized protein</fullName>
    </submittedName>
</protein>
<dbReference type="InterPro" id="IPR029063">
    <property type="entry name" value="SAM-dependent_MTases_sf"/>
</dbReference>
<dbReference type="SUPFAM" id="SSF53335">
    <property type="entry name" value="S-adenosyl-L-methionine-dependent methyltransferases"/>
    <property type="match status" value="1"/>
</dbReference>
<proteinExistence type="predicted"/>
<dbReference type="OrthoDB" id="40219at2759"/>
<organism evidence="1 2">
    <name type="scientific">Fistulifera solaris</name>
    <name type="common">Oleaginous diatom</name>
    <dbReference type="NCBI Taxonomy" id="1519565"/>
    <lineage>
        <taxon>Eukaryota</taxon>
        <taxon>Sar</taxon>
        <taxon>Stramenopiles</taxon>
        <taxon>Ochrophyta</taxon>
        <taxon>Bacillariophyta</taxon>
        <taxon>Bacillariophyceae</taxon>
        <taxon>Bacillariophycidae</taxon>
        <taxon>Naviculales</taxon>
        <taxon>Naviculaceae</taxon>
        <taxon>Fistulifera</taxon>
    </lineage>
</organism>
<accession>A0A1Z5JWZ1</accession>
<keyword evidence="2" id="KW-1185">Reference proteome</keyword>